<feature type="region of interest" description="Disordered" evidence="1">
    <location>
        <begin position="25"/>
        <end position="77"/>
    </location>
</feature>
<evidence type="ECO:0000313" key="4">
    <source>
        <dbReference type="Proteomes" id="UP001176961"/>
    </source>
</evidence>
<feature type="signal peptide" evidence="2">
    <location>
        <begin position="1"/>
        <end position="23"/>
    </location>
</feature>
<evidence type="ECO:0000313" key="3">
    <source>
        <dbReference type="EMBL" id="CAJ0590364.1"/>
    </source>
</evidence>
<organism evidence="3 4">
    <name type="scientific">Cylicocyclus nassatus</name>
    <name type="common">Nematode worm</name>
    <dbReference type="NCBI Taxonomy" id="53992"/>
    <lineage>
        <taxon>Eukaryota</taxon>
        <taxon>Metazoa</taxon>
        <taxon>Ecdysozoa</taxon>
        <taxon>Nematoda</taxon>
        <taxon>Chromadorea</taxon>
        <taxon>Rhabditida</taxon>
        <taxon>Rhabditina</taxon>
        <taxon>Rhabditomorpha</taxon>
        <taxon>Strongyloidea</taxon>
        <taxon>Strongylidae</taxon>
        <taxon>Cylicocyclus</taxon>
    </lineage>
</organism>
<name>A0AA36GFI1_CYLNA</name>
<gene>
    <name evidence="3" type="ORF">CYNAS_LOCUS2347</name>
</gene>
<proteinExistence type="predicted"/>
<sequence length="77" mass="8591">MFLQRLILALFAILLICAVDVECRRHSHDSSQRRGGRRGGFDRRDRSRERGGSFGRGGGRGFDRGPPGRGGFGRFRG</sequence>
<feature type="compositionally biased region" description="Basic and acidic residues" evidence="1">
    <location>
        <begin position="39"/>
        <end position="51"/>
    </location>
</feature>
<dbReference type="Proteomes" id="UP001176961">
    <property type="component" value="Unassembled WGS sequence"/>
</dbReference>
<evidence type="ECO:0000256" key="1">
    <source>
        <dbReference type="SAM" id="MobiDB-lite"/>
    </source>
</evidence>
<feature type="compositionally biased region" description="Gly residues" evidence="1">
    <location>
        <begin position="67"/>
        <end position="77"/>
    </location>
</feature>
<keyword evidence="4" id="KW-1185">Reference proteome</keyword>
<feature type="chain" id="PRO_5041253860" evidence="2">
    <location>
        <begin position="24"/>
        <end position="77"/>
    </location>
</feature>
<dbReference type="AlphaFoldDB" id="A0AA36GFI1"/>
<comment type="caution">
    <text evidence="3">The sequence shown here is derived from an EMBL/GenBank/DDBJ whole genome shotgun (WGS) entry which is preliminary data.</text>
</comment>
<dbReference type="EMBL" id="CATQJL010000001">
    <property type="protein sequence ID" value="CAJ0590364.1"/>
    <property type="molecule type" value="Genomic_DNA"/>
</dbReference>
<keyword evidence="2" id="KW-0732">Signal</keyword>
<accession>A0AA36GFI1</accession>
<protein>
    <submittedName>
        <fullName evidence="3">Uncharacterized protein</fullName>
    </submittedName>
</protein>
<evidence type="ECO:0000256" key="2">
    <source>
        <dbReference type="SAM" id="SignalP"/>
    </source>
</evidence>
<reference evidence="3" key="1">
    <citation type="submission" date="2023-07" db="EMBL/GenBank/DDBJ databases">
        <authorList>
            <consortium name="CYATHOMIX"/>
        </authorList>
    </citation>
    <scope>NUCLEOTIDE SEQUENCE</scope>
    <source>
        <strain evidence="3">N/A</strain>
    </source>
</reference>